<comment type="caution">
    <text evidence="2">The sequence shown here is derived from an EMBL/GenBank/DDBJ whole genome shotgun (WGS) entry which is preliminary data.</text>
</comment>
<evidence type="ECO:0000313" key="3">
    <source>
        <dbReference type="Proteomes" id="UP001470230"/>
    </source>
</evidence>
<organism evidence="2 3">
    <name type="scientific">Tritrichomonas musculus</name>
    <dbReference type="NCBI Taxonomy" id="1915356"/>
    <lineage>
        <taxon>Eukaryota</taxon>
        <taxon>Metamonada</taxon>
        <taxon>Parabasalia</taxon>
        <taxon>Tritrichomonadida</taxon>
        <taxon>Tritrichomonadidae</taxon>
        <taxon>Tritrichomonas</taxon>
    </lineage>
</organism>
<feature type="compositionally biased region" description="Basic and acidic residues" evidence="1">
    <location>
        <begin position="637"/>
        <end position="649"/>
    </location>
</feature>
<sequence length="846" mass="98881">MKREWIRLSPQHYKPNKEMNFSFDVNEDIKLKIGALRGISYSINEKLKEIASFLTPDLDSYDLNQLNDPNADIVAITAILYKSNKIAQLIKSCIDKNDTFILHKPFKIETISLIVKSSFYFSKNPIDLNIAILNCLLAAIRISINQFIPLINENKESLMKLFTSEEIDELTGKTINKQIGKDSKDISNDMINNKKVDFLSKIENAVFVLLNPASVLFASVIATSITKQFNIAKIKKFDFGTKSIREEIIKIADENTINKNCECLLLTEAKNSLHHLNLICDAFIMNDIMKIVANKLHYFSALSFLRLLMENLEDTQNKLLIEEFIGQNDEMEKELIQNNISIFYIPVIFAFLPEKVIIYALYASISSKQMNWYAEFFKMLESIKNKVNEKLYEDIVGMSKFELKNQENIKDSSENDKFVDYMRNEIKKEQKIAISKATKLIDMSIKKARDNIIKRMNIDVLSDQINEYYDFLSLVPQNKYDNKFHKYLYSSITKLTEVMNTYKITPRCEKCEKDEKGTIILDKLEEDINNFKRRASNELFVVSELFNISKKSLRDFNSKLSKKIDLKSIFNFSACSMLARSLNIVEMAPITDLLENYKNIFNEQDGENPDIKEIMGLHAANIYILSDKDKKRKRFITKNEDNENNKEDENNKDDENIEDDTYYSDDYIEEDYSFPIRLLQSESKDEKIISSDDSPKLSPFSNFNYHKDQLVGTEIESIRENLNLKQGNWTCEVWTAFLYCFNKRMKNIGIRFDPENDYKDAKYPVTIGEAILIVEQFFPLNRIHDFWRNEEKIKLFVGKYANHSREILRAIVRGFDDADRIVTPIHMFHETYQERTPEKLNLIFDY</sequence>
<feature type="region of interest" description="Disordered" evidence="1">
    <location>
        <begin position="635"/>
        <end position="659"/>
    </location>
</feature>
<protein>
    <submittedName>
        <fullName evidence="2">Uncharacterized protein</fullName>
    </submittedName>
</protein>
<dbReference type="EMBL" id="JAPFFF010000016">
    <property type="protein sequence ID" value="KAK8865413.1"/>
    <property type="molecule type" value="Genomic_DNA"/>
</dbReference>
<accession>A0ABR2IMA0</accession>
<feature type="compositionally biased region" description="Acidic residues" evidence="1">
    <location>
        <begin position="650"/>
        <end position="659"/>
    </location>
</feature>
<dbReference type="Proteomes" id="UP001470230">
    <property type="component" value="Unassembled WGS sequence"/>
</dbReference>
<proteinExistence type="predicted"/>
<gene>
    <name evidence="2" type="ORF">M9Y10_010959</name>
</gene>
<name>A0ABR2IMA0_9EUKA</name>
<evidence type="ECO:0000256" key="1">
    <source>
        <dbReference type="SAM" id="MobiDB-lite"/>
    </source>
</evidence>
<evidence type="ECO:0000313" key="2">
    <source>
        <dbReference type="EMBL" id="KAK8865413.1"/>
    </source>
</evidence>
<keyword evidence="3" id="KW-1185">Reference proteome</keyword>
<reference evidence="2 3" key="1">
    <citation type="submission" date="2024-04" db="EMBL/GenBank/DDBJ databases">
        <title>Tritrichomonas musculus Genome.</title>
        <authorList>
            <person name="Alves-Ferreira E."/>
            <person name="Grigg M."/>
            <person name="Lorenzi H."/>
            <person name="Galac M."/>
        </authorList>
    </citation>
    <scope>NUCLEOTIDE SEQUENCE [LARGE SCALE GENOMIC DNA]</scope>
    <source>
        <strain evidence="2 3">EAF2021</strain>
    </source>
</reference>